<reference evidence="4 5" key="1">
    <citation type="journal article" date="2019" name="Int. J. Syst. Evol. Microbiol.">
        <title>The Global Catalogue of Microorganisms (GCM) 10K type strain sequencing project: providing services to taxonomists for standard genome sequencing and annotation.</title>
        <authorList>
            <consortium name="The Broad Institute Genomics Platform"/>
            <consortium name="The Broad Institute Genome Sequencing Center for Infectious Disease"/>
            <person name="Wu L."/>
            <person name="Ma J."/>
        </authorList>
    </citation>
    <scope>NUCLEOTIDE SEQUENCE [LARGE SCALE GENOMIC DNA]</scope>
    <source>
        <strain evidence="4 5">CGMCC 1.12563</strain>
    </source>
</reference>
<keyword evidence="1" id="KW-0805">Transcription regulation</keyword>
<dbReference type="AlphaFoldDB" id="A0ABD6AXS7"/>
<dbReference type="EMBL" id="JBHUDC010000007">
    <property type="protein sequence ID" value="MFD1514378.1"/>
    <property type="molecule type" value="Genomic_DNA"/>
</dbReference>
<dbReference type="Proteomes" id="UP001597187">
    <property type="component" value="Unassembled WGS sequence"/>
</dbReference>
<proteinExistence type="predicted"/>
<keyword evidence="2" id="KW-0804">Transcription</keyword>
<dbReference type="Gene3D" id="1.10.10.10">
    <property type="entry name" value="Winged helix-like DNA-binding domain superfamily/Winged helix DNA-binding domain"/>
    <property type="match status" value="1"/>
</dbReference>
<dbReference type="InterPro" id="IPR036388">
    <property type="entry name" value="WH-like_DNA-bd_sf"/>
</dbReference>
<comment type="caution">
    <text evidence="4">The sequence shown here is derived from an EMBL/GenBank/DDBJ whole genome shotgun (WGS) entry which is preliminary data.</text>
</comment>
<evidence type="ECO:0000259" key="3">
    <source>
        <dbReference type="Pfam" id="PF04967"/>
    </source>
</evidence>
<dbReference type="Pfam" id="PF04967">
    <property type="entry name" value="HTH_10"/>
    <property type="match status" value="1"/>
</dbReference>
<dbReference type="InterPro" id="IPR007050">
    <property type="entry name" value="HTH_bacterioopsin"/>
</dbReference>
<dbReference type="InterPro" id="IPR013324">
    <property type="entry name" value="RNA_pol_sigma_r3/r4-like"/>
</dbReference>
<evidence type="ECO:0000313" key="5">
    <source>
        <dbReference type="Proteomes" id="UP001597187"/>
    </source>
</evidence>
<dbReference type="RefSeq" id="WP_369694259.1">
    <property type="nucleotide sequence ID" value="NZ_JALXFV010000007.1"/>
</dbReference>
<evidence type="ECO:0000256" key="1">
    <source>
        <dbReference type="ARBA" id="ARBA00023015"/>
    </source>
</evidence>
<keyword evidence="5" id="KW-1185">Reference proteome</keyword>
<sequence>MWTLAEFEANYRAPLTERQNEVLETAYFSGFFEWPRETSGLELASMLGVSQPTVSWHVRTGERKLLLLLYDDA</sequence>
<dbReference type="PANTHER" id="PTHR34236:SF1">
    <property type="entry name" value="DIMETHYL SULFOXIDE REDUCTASE TRANSCRIPTIONAL ACTIVATOR"/>
    <property type="match status" value="1"/>
</dbReference>
<evidence type="ECO:0000313" key="4">
    <source>
        <dbReference type="EMBL" id="MFD1514378.1"/>
    </source>
</evidence>
<gene>
    <name evidence="4" type="ORF">ACFSBT_13935</name>
</gene>
<dbReference type="PANTHER" id="PTHR34236">
    <property type="entry name" value="DIMETHYL SULFOXIDE REDUCTASE TRANSCRIPTIONAL ACTIVATOR"/>
    <property type="match status" value="1"/>
</dbReference>
<organism evidence="4 5">
    <name type="scientific">Halomarina rubra</name>
    <dbReference type="NCBI Taxonomy" id="2071873"/>
    <lineage>
        <taxon>Archaea</taxon>
        <taxon>Methanobacteriati</taxon>
        <taxon>Methanobacteriota</taxon>
        <taxon>Stenosarchaea group</taxon>
        <taxon>Halobacteria</taxon>
        <taxon>Halobacteriales</taxon>
        <taxon>Natronomonadaceae</taxon>
        <taxon>Halomarina</taxon>
    </lineage>
</organism>
<feature type="domain" description="HTH bat-type" evidence="3">
    <location>
        <begin position="15"/>
        <end position="66"/>
    </location>
</feature>
<protein>
    <submittedName>
        <fullName evidence="4">Helix-turn-helix domain-containing protein</fullName>
    </submittedName>
</protein>
<name>A0ABD6AXS7_9EURY</name>
<dbReference type="SUPFAM" id="SSF88659">
    <property type="entry name" value="Sigma3 and sigma4 domains of RNA polymerase sigma factors"/>
    <property type="match status" value="1"/>
</dbReference>
<accession>A0ABD6AXS7</accession>
<evidence type="ECO:0000256" key="2">
    <source>
        <dbReference type="ARBA" id="ARBA00023163"/>
    </source>
</evidence>